<evidence type="ECO:0000313" key="4">
    <source>
        <dbReference type="Proteomes" id="UP000006911"/>
    </source>
</evidence>
<dbReference type="HOGENOM" id="CLU_008809_1_2_1"/>
<dbReference type="Proteomes" id="UP000006911">
    <property type="component" value="Unassembled WGS sequence"/>
</dbReference>
<dbReference type="InParanoid" id="D5GE13"/>
<gene>
    <name evidence="3" type="ORF">GSTUM_00001173001</name>
</gene>
<feature type="region of interest" description="Disordered" evidence="1">
    <location>
        <begin position="1"/>
        <end position="118"/>
    </location>
</feature>
<keyword evidence="2" id="KW-0472">Membrane</keyword>
<keyword evidence="2" id="KW-1133">Transmembrane helix</keyword>
<dbReference type="KEGG" id="tml:GSTUM_00001173001"/>
<organism evidence="3 4">
    <name type="scientific">Tuber melanosporum (strain Mel28)</name>
    <name type="common">Perigord black truffle</name>
    <dbReference type="NCBI Taxonomy" id="656061"/>
    <lineage>
        <taxon>Eukaryota</taxon>
        <taxon>Fungi</taxon>
        <taxon>Dikarya</taxon>
        <taxon>Ascomycota</taxon>
        <taxon>Pezizomycotina</taxon>
        <taxon>Pezizomycetes</taxon>
        <taxon>Pezizales</taxon>
        <taxon>Tuberaceae</taxon>
        <taxon>Tuber</taxon>
    </lineage>
</organism>
<proteinExistence type="predicted"/>
<dbReference type="OMA" id="CPELWNS"/>
<feature type="transmembrane region" description="Helical" evidence="2">
    <location>
        <begin position="170"/>
        <end position="193"/>
    </location>
</feature>
<dbReference type="GeneID" id="9183096"/>
<reference evidence="3 4" key="1">
    <citation type="journal article" date="2010" name="Nature">
        <title>Perigord black truffle genome uncovers evolutionary origins and mechanisms of symbiosis.</title>
        <authorList>
            <person name="Martin F."/>
            <person name="Kohler A."/>
            <person name="Murat C."/>
            <person name="Balestrini R."/>
            <person name="Coutinho P.M."/>
            <person name="Jaillon O."/>
            <person name="Montanini B."/>
            <person name="Morin E."/>
            <person name="Noel B."/>
            <person name="Percudani R."/>
            <person name="Porcel B."/>
            <person name="Rubini A."/>
            <person name="Amicucci A."/>
            <person name="Amselem J."/>
            <person name="Anthouard V."/>
            <person name="Arcioni S."/>
            <person name="Artiguenave F."/>
            <person name="Aury J.M."/>
            <person name="Ballario P."/>
            <person name="Bolchi A."/>
            <person name="Brenna A."/>
            <person name="Brun A."/>
            <person name="Buee M."/>
            <person name="Cantarel B."/>
            <person name="Chevalier G."/>
            <person name="Couloux A."/>
            <person name="Da Silva C."/>
            <person name="Denoeud F."/>
            <person name="Duplessis S."/>
            <person name="Ghignone S."/>
            <person name="Hilselberger B."/>
            <person name="Iotti M."/>
            <person name="Marcais B."/>
            <person name="Mello A."/>
            <person name="Miranda M."/>
            <person name="Pacioni G."/>
            <person name="Quesneville H."/>
            <person name="Riccioni C."/>
            <person name="Ruotolo R."/>
            <person name="Splivallo R."/>
            <person name="Stocchi V."/>
            <person name="Tisserant E."/>
            <person name="Viscomi A.R."/>
            <person name="Zambonelli A."/>
            <person name="Zampieri E."/>
            <person name="Henrissat B."/>
            <person name="Lebrun M.H."/>
            <person name="Paolocci F."/>
            <person name="Bonfante P."/>
            <person name="Ottonello S."/>
            <person name="Wincker P."/>
        </authorList>
    </citation>
    <scope>NUCLEOTIDE SEQUENCE [LARGE SCALE GENOMIC DNA]</scope>
    <source>
        <strain evidence="3 4">Mel28</strain>
    </source>
</reference>
<protein>
    <submittedName>
        <fullName evidence="3">(Perigord truffle) hypothetical protein</fullName>
    </submittedName>
</protein>
<dbReference type="EMBL" id="FN430161">
    <property type="protein sequence ID" value="CAZ82756.1"/>
    <property type="molecule type" value="Genomic_DNA"/>
</dbReference>
<sequence length="688" mass="75056">MSSHQRRTGDPAPPSPTGDANSDFGLRNGSGHNRAWGATLDPTHNPLLRQPSSSSPSFEDGDESVRSELHYYLTNPPQRNPTRRISIPRKPLSACPPATAIHTSSDPGRTSGSPAEPIPPKHWMRALGALSPILMMVELFFLGVAFTIGHYVFYKSWRDSIVEENLGQEYIIWAGTAFAFLSKASLVGAVVVAHKQIAWDTVRKKAITVDGVDAMFVAPTDFTSFWNRDMLKRAKVATILALLAWCVPISAVITPGSFSVSLVQRQFNTSKPIPSTNFSDPTGFVTSLTLTVLQDGTGKTNAPEAISGATIAPSALLSRIVSTTATSGTILPIKPPQPNSSYVNSFHGPSLRCTPADLRATQAIRRTMNYDESGRIRYATIYNPEISGDTCSIYVGLAYNTTTVQNRTYSICGPNGGGCMVNFAQETKFDDPSMGQAFSCELYNTFFTVNVTFRDSTQTLGIQKLEYLNPVSCAPLAPPVTNRQPFAEWKASYAVFAAMGDILVGNITKNRDSGFRGLNPVSWDTRILQTTLIGSSDFANMNITNRPNDMYTGPLARGIEELSRNITLSLLSSDTFGLPIKSDVLVTRQDTRYLFNERSFWLAYGIAIFVAAGAVLAGIVAYYANGVSLEPNFSTVMATTQSDEMQELVRGVNVDFRELQKVVGGREVRLRKLQNGDRRFVVVGEVKG</sequence>
<dbReference type="eggNOG" id="ENOG502S233">
    <property type="taxonomic scope" value="Eukaryota"/>
</dbReference>
<evidence type="ECO:0000256" key="1">
    <source>
        <dbReference type="SAM" id="MobiDB-lite"/>
    </source>
</evidence>
<feature type="transmembrane region" description="Helical" evidence="2">
    <location>
        <begin position="601"/>
        <end position="624"/>
    </location>
</feature>
<keyword evidence="4" id="KW-1185">Reference proteome</keyword>
<name>D5GE13_TUBMM</name>
<feature type="compositionally biased region" description="Polar residues" evidence="1">
    <location>
        <begin position="101"/>
        <end position="113"/>
    </location>
</feature>
<keyword evidence="2" id="KW-0812">Transmembrane</keyword>
<dbReference type="PANTHER" id="PTHR35041">
    <property type="entry name" value="MEDIATOR OF RNA POLYMERASE II TRANSCRIPTION SUBUNIT 1"/>
    <property type="match status" value="1"/>
</dbReference>
<dbReference type="RefSeq" id="XP_002838565.1">
    <property type="nucleotide sequence ID" value="XM_002838519.1"/>
</dbReference>
<dbReference type="AlphaFoldDB" id="D5GE13"/>
<feature type="transmembrane region" description="Helical" evidence="2">
    <location>
        <begin position="236"/>
        <end position="258"/>
    </location>
</feature>
<feature type="transmembrane region" description="Helical" evidence="2">
    <location>
        <begin position="133"/>
        <end position="154"/>
    </location>
</feature>
<evidence type="ECO:0000313" key="3">
    <source>
        <dbReference type="EMBL" id="CAZ82756.1"/>
    </source>
</evidence>
<dbReference type="PANTHER" id="PTHR35041:SF6">
    <property type="entry name" value="FORMYLMETHIONINE DEFORMYLASE-LIKE PROTEIN-RELATED"/>
    <property type="match status" value="1"/>
</dbReference>
<accession>D5GE13</accession>
<evidence type="ECO:0000256" key="2">
    <source>
        <dbReference type="SAM" id="Phobius"/>
    </source>
</evidence>